<organism evidence="3 4">
    <name type="scientific">Litorivicinus lipolyticus</name>
    <dbReference type="NCBI Taxonomy" id="418701"/>
    <lineage>
        <taxon>Bacteria</taxon>
        <taxon>Pseudomonadati</taxon>
        <taxon>Pseudomonadota</taxon>
        <taxon>Gammaproteobacteria</taxon>
        <taxon>Oceanospirillales</taxon>
        <taxon>Litorivicinaceae</taxon>
        <taxon>Litorivicinus</taxon>
    </lineage>
</organism>
<evidence type="ECO:0000259" key="2">
    <source>
        <dbReference type="PROSITE" id="PS50043"/>
    </source>
</evidence>
<dbReference type="PROSITE" id="PS50043">
    <property type="entry name" value="HTH_LUXR_2"/>
    <property type="match status" value="1"/>
</dbReference>
<evidence type="ECO:0000313" key="4">
    <source>
        <dbReference type="Proteomes" id="UP000388235"/>
    </source>
</evidence>
<dbReference type="SMART" id="SM00421">
    <property type="entry name" value="HTH_LUXR"/>
    <property type="match status" value="1"/>
</dbReference>
<keyword evidence="4" id="KW-1185">Reference proteome</keyword>
<dbReference type="PROSITE" id="PS00622">
    <property type="entry name" value="HTH_LUXR_1"/>
    <property type="match status" value="1"/>
</dbReference>
<reference evidence="3 4" key="1">
    <citation type="submission" date="2019-11" db="EMBL/GenBank/DDBJ databases">
        <authorList>
            <person name="Khan S.A."/>
            <person name="Jeon C.O."/>
            <person name="Chun B.H."/>
        </authorList>
    </citation>
    <scope>NUCLEOTIDE SEQUENCE [LARGE SCALE GENOMIC DNA]</scope>
    <source>
        <strain evidence="3 4">IMCC 1097</strain>
    </source>
</reference>
<dbReference type="InterPro" id="IPR036388">
    <property type="entry name" value="WH-like_DNA-bd_sf"/>
</dbReference>
<protein>
    <recommendedName>
        <fullName evidence="2">HTH luxR-type domain-containing protein</fullName>
    </recommendedName>
</protein>
<dbReference type="GO" id="GO:0003677">
    <property type="term" value="F:DNA binding"/>
    <property type="evidence" value="ECO:0007669"/>
    <property type="project" value="UniProtKB-KW"/>
</dbReference>
<dbReference type="InterPro" id="IPR016032">
    <property type="entry name" value="Sig_transdc_resp-reg_C-effctor"/>
</dbReference>
<dbReference type="CDD" id="cd06170">
    <property type="entry name" value="LuxR_C_like"/>
    <property type="match status" value="1"/>
</dbReference>
<gene>
    <name evidence="3" type="ORF">GH975_09070</name>
</gene>
<feature type="domain" description="HTH luxR-type" evidence="2">
    <location>
        <begin position="146"/>
        <end position="211"/>
    </location>
</feature>
<dbReference type="InterPro" id="IPR011006">
    <property type="entry name" value="CheY-like_superfamily"/>
</dbReference>
<dbReference type="SUPFAM" id="SSF52172">
    <property type="entry name" value="CheY-like"/>
    <property type="match status" value="1"/>
</dbReference>
<proteinExistence type="predicted"/>
<dbReference type="PANTHER" id="PTHR43214:SF44">
    <property type="entry name" value="TWO-COMPONENT RESPONSE REGULATOR"/>
    <property type="match status" value="1"/>
</dbReference>
<sequence>MDKVLNILTIGRDPTVLGHLATALSHHKVRIAAPSAQLDAQIQQQPYDMLIAHITTDHNTVDLAVSLALVHENIPLLVVDDHPDDEMGRVLIKAGARGYAHAGLTDELIAGAVRDIIDGELWMPRSVMLSMMNELTTEMDNERVGDDPRLGRLTKREREVVELVAKGASNKDVADHLGLTVRTVKAHMTSAFQKTGTSARLEMSLLVRGELPMNHGMRA</sequence>
<dbReference type="OrthoDB" id="9794397at2"/>
<evidence type="ECO:0000256" key="1">
    <source>
        <dbReference type="ARBA" id="ARBA00023125"/>
    </source>
</evidence>
<dbReference type="InterPro" id="IPR039420">
    <property type="entry name" value="WalR-like"/>
</dbReference>
<dbReference type="PANTHER" id="PTHR43214">
    <property type="entry name" value="TWO-COMPONENT RESPONSE REGULATOR"/>
    <property type="match status" value="1"/>
</dbReference>
<dbReference type="EMBL" id="CP045871">
    <property type="protein sequence ID" value="QGG80711.1"/>
    <property type="molecule type" value="Genomic_DNA"/>
</dbReference>
<dbReference type="InterPro" id="IPR000792">
    <property type="entry name" value="Tscrpt_reg_LuxR_C"/>
</dbReference>
<dbReference type="Pfam" id="PF00196">
    <property type="entry name" value="GerE"/>
    <property type="match status" value="1"/>
</dbReference>
<keyword evidence="1" id="KW-0238">DNA-binding</keyword>
<dbReference type="RefSeq" id="WP_153714215.1">
    <property type="nucleotide sequence ID" value="NZ_CP045871.1"/>
</dbReference>
<dbReference type="Gene3D" id="3.40.50.2300">
    <property type="match status" value="1"/>
</dbReference>
<dbReference type="Proteomes" id="UP000388235">
    <property type="component" value="Chromosome"/>
</dbReference>
<dbReference type="KEGG" id="llp:GH975_09070"/>
<dbReference type="Gene3D" id="1.10.10.10">
    <property type="entry name" value="Winged helix-like DNA-binding domain superfamily/Winged helix DNA-binding domain"/>
    <property type="match status" value="1"/>
</dbReference>
<dbReference type="SUPFAM" id="SSF46894">
    <property type="entry name" value="C-terminal effector domain of the bipartite response regulators"/>
    <property type="match status" value="1"/>
</dbReference>
<evidence type="ECO:0000313" key="3">
    <source>
        <dbReference type="EMBL" id="QGG80711.1"/>
    </source>
</evidence>
<dbReference type="PRINTS" id="PR00038">
    <property type="entry name" value="HTHLUXR"/>
</dbReference>
<dbReference type="GO" id="GO:0006355">
    <property type="term" value="P:regulation of DNA-templated transcription"/>
    <property type="evidence" value="ECO:0007669"/>
    <property type="project" value="InterPro"/>
</dbReference>
<name>A0A5Q2QEB8_9GAMM</name>
<accession>A0A5Q2QEB8</accession>
<dbReference type="AlphaFoldDB" id="A0A5Q2QEB8"/>